<dbReference type="InterPro" id="IPR029058">
    <property type="entry name" value="AB_hydrolase_fold"/>
</dbReference>
<organism evidence="3 4">
    <name type="scientific">Dictyobacter formicarum</name>
    <dbReference type="NCBI Taxonomy" id="2778368"/>
    <lineage>
        <taxon>Bacteria</taxon>
        <taxon>Bacillati</taxon>
        <taxon>Chloroflexota</taxon>
        <taxon>Ktedonobacteria</taxon>
        <taxon>Ktedonobacterales</taxon>
        <taxon>Dictyobacteraceae</taxon>
        <taxon>Dictyobacter</taxon>
    </lineage>
</organism>
<dbReference type="InterPro" id="IPR050266">
    <property type="entry name" value="AB_hydrolase_sf"/>
</dbReference>
<gene>
    <name evidence="3" type="ORF">KSZ_37240</name>
</gene>
<dbReference type="RefSeq" id="WP_201363359.1">
    <property type="nucleotide sequence ID" value="NZ_BNJJ01000010.1"/>
</dbReference>
<protein>
    <submittedName>
        <fullName evidence="3">Alpha/beta hydrolase</fullName>
    </submittedName>
</protein>
<proteinExistence type="predicted"/>
<dbReference type="SUPFAM" id="SSF53474">
    <property type="entry name" value="alpha/beta-Hydrolases"/>
    <property type="match status" value="1"/>
</dbReference>
<dbReference type="EMBL" id="BNJJ01000010">
    <property type="protein sequence ID" value="GHO85718.1"/>
    <property type="molecule type" value="Genomic_DNA"/>
</dbReference>
<evidence type="ECO:0000259" key="2">
    <source>
        <dbReference type="Pfam" id="PF12697"/>
    </source>
</evidence>
<dbReference type="GO" id="GO:0016787">
    <property type="term" value="F:hydrolase activity"/>
    <property type="evidence" value="ECO:0007669"/>
    <property type="project" value="UniProtKB-KW"/>
</dbReference>
<dbReference type="Gene3D" id="3.40.50.1820">
    <property type="entry name" value="alpha/beta hydrolase"/>
    <property type="match status" value="1"/>
</dbReference>
<evidence type="ECO:0000256" key="1">
    <source>
        <dbReference type="ARBA" id="ARBA00022801"/>
    </source>
</evidence>
<dbReference type="Pfam" id="PF12697">
    <property type="entry name" value="Abhydrolase_6"/>
    <property type="match status" value="1"/>
</dbReference>
<dbReference type="InterPro" id="IPR000073">
    <property type="entry name" value="AB_hydrolase_1"/>
</dbReference>
<dbReference type="Proteomes" id="UP000635565">
    <property type="component" value="Unassembled WGS sequence"/>
</dbReference>
<comment type="caution">
    <text evidence="3">The sequence shown here is derived from an EMBL/GenBank/DDBJ whole genome shotgun (WGS) entry which is preliminary data.</text>
</comment>
<dbReference type="PANTHER" id="PTHR43798:SF31">
    <property type="entry name" value="AB HYDROLASE SUPERFAMILY PROTEIN YCLE"/>
    <property type="match status" value="1"/>
</dbReference>
<keyword evidence="1 3" id="KW-0378">Hydrolase</keyword>
<feature type="domain" description="AB hydrolase-1" evidence="2">
    <location>
        <begin position="40"/>
        <end position="250"/>
    </location>
</feature>
<reference evidence="3 4" key="1">
    <citation type="journal article" date="2021" name="Int. J. Syst. Evol. Microbiol.">
        <title>Reticulibacter mediterranei gen. nov., sp. nov., within the new family Reticulibacteraceae fam. nov., and Ktedonospora formicarum gen. nov., sp. nov., Ktedonobacter robiniae sp. nov., Dictyobacter formicarum sp. nov. and Dictyobacter arantiisoli sp. nov., belonging to the class Ktedonobacteria.</title>
        <authorList>
            <person name="Yabe S."/>
            <person name="Zheng Y."/>
            <person name="Wang C.M."/>
            <person name="Sakai Y."/>
            <person name="Abe K."/>
            <person name="Yokota A."/>
            <person name="Donadio S."/>
            <person name="Cavaletti L."/>
            <person name="Monciardini P."/>
        </authorList>
    </citation>
    <scope>NUCLEOTIDE SEQUENCE [LARGE SCALE GENOMIC DNA]</scope>
    <source>
        <strain evidence="3 4">SOSP1-9</strain>
    </source>
</reference>
<accession>A0ABQ3VJD7</accession>
<dbReference type="PANTHER" id="PTHR43798">
    <property type="entry name" value="MONOACYLGLYCEROL LIPASE"/>
    <property type="match status" value="1"/>
</dbReference>
<keyword evidence="4" id="KW-1185">Reference proteome</keyword>
<evidence type="ECO:0000313" key="4">
    <source>
        <dbReference type="Proteomes" id="UP000635565"/>
    </source>
</evidence>
<name>A0ABQ3VJD7_9CHLR</name>
<sequence length="267" mass="29677">MFRTYGNEPFHIVVVHGGPGAVGTVAPVAREIGQTRGVLEPLQTAYTLEGQIEELRQVIEQNATTPVIFIGHSWGAWLCALVTAAYPDLVRKLILVSSGPFEDKYVPQIAENRLKRLRPREREEFLQIVDMLNGPTASEGADMALQRLGELAHKADCYDPIEIPNDTTDLSGLVDPGKMYQGVWPKAAALRETGELLRRVATIQCPVVAIHGDCDPHPAEGIRRPLAANLKDFHMIILDKCGHTPWEERHAQDTFYEILEREISASQ</sequence>
<evidence type="ECO:0000313" key="3">
    <source>
        <dbReference type="EMBL" id="GHO85718.1"/>
    </source>
</evidence>